<dbReference type="PANTHER" id="PTHR32154:SF0">
    <property type="entry name" value="PYRUVATE-FLAVODOXIN OXIDOREDUCTASE-RELATED"/>
    <property type="match status" value="1"/>
</dbReference>
<dbReference type="Gene3D" id="3.40.50.920">
    <property type="match status" value="1"/>
</dbReference>
<dbReference type="CDD" id="cd07034">
    <property type="entry name" value="TPP_PYR_PFOR_IOR-alpha_like"/>
    <property type="match status" value="1"/>
</dbReference>
<dbReference type="Gene3D" id="3.40.50.970">
    <property type="match status" value="1"/>
</dbReference>
<name>A0A7V6DQW7_9BACT</name>
<comment type="caution">
    <text evidence="4">The sequence shown here is derived from an EMBL/GenBank/DDBJ whole genome shotgun (WGS) entry which is preliminary data.</text>
</comment>
<dbReference type="EMBL" id="DTGR01000204">
    <property type="protein sequence ID" value="HHS30641.1"/>
    <property type="molecule type" value="Genomic_DNA"/>
</dbReference>
<gene>
    <name evidence="4" type="primary">porA</name>
    <name evidence="4" type="ORF">ENV52_13185</name>
</gene>
<dbReference type="Pfam" id="PF01855">
    <property type="entry name" value="POR_N"/>
    <property type="match status" value="1"/>
</dbReference>
<evidence type="ECO:0000313" key="4">
    <source>
        <dbReference type="EMBL" id="HHS30641.1"/>
    </source>
</evidence>
<reference evidence="4" key="1">
    <citation type="journal article" date="2020" name="mSystems">
        <title>Genome- and Community-Level Interaction Insights into Carbon Utilization and Element Cycling Functions of Hydrothermarchaeota in Hydrothermal Sediment.</title>
        <authorList>
            <person name="Zhou Z."/>
            <person name="Liu Y."/>
            <person name="Xu W."/>
            <person name="Pan J."/>
            <person name="Luo Z.H."/>
            <person name="Li M."/>
        </authorList>
    </citation>
    <scope>NUCLEOTIDE SEQUENCE [LARGE SCALE GENOMIC DNA]</scope>
    <source>
        <strain evidence="4">SpSt-767</strain>
    </source>
</reference>
<dbReference type="InterPro" id="IPR002880">
    <property type="entry name" value="Pyrv_Fd/Flavodoxin_OxRdtase_N"/>
</dbReference>
<dbReference type="InterPro" id="IPR009014">
    <property type="entry name" value="Transketo_C/PFOR_II"/>
</dbReference>
<dbReference type="InterPro" id="IPR050722">
    <property type="entry name" value="Pyruvate:ferred/Flavod_OxRd"/>
</dbReference>
<dbReference type="InterPro" id="IPR029061">
    <property type="entry name" value="THDP-binding"/>
</dbReference>
<dbReference type="GO" id="GO:0006979">
    <property type="term" value="P:response to oxidative stress"/>
    <property type="evidence" value="ECO:0007669"/>
    <property type="project" value="TreeGrafter"/>
</dbReference>
<dbReference type="SUPFAM" id="SSF52518">
    <property type="entry name" value="Thiamin diphosphate-binding fold (THDP-binding)"/>
    <property type="match status" value="1"/>
</dbReference>
<dbReference type="FunFam" id="3.40.50.970:FF:000012">
    <property type="entry name" value="Pyruvate:ferredoxin (Flavodoxin) oxidoreductase"/>
    <property type="match status" value="1"/>
</dbReference>
<dbReference type="AlphaFoldDB" id="A0A7V6DQW7"/>
<dbReference type="FunFam" id="3.40.50.920:FF:000010">
    <property type="entry name" value="Pyruvate ferredoxin oxidoreductase, alpha subunit"/>
    <property type="match status" value="1"/>
</dbReference>
<dbReference type="Pfam" id="PF17147">
    <property type="entry name" value="PFOR_II"/>
    <property type="match status" value="1"/>
</dbReference>
<evidence type="ECO:0000259" key="3">
    <source>
        <dbReference type="Pfam" id="PF17147"/>
    </source>
</evidence>
<sequence>MAKPKAKPAPATAYAPSHRVGMEVSIAVSDAVQLARAEAIAAYPITPQTHIVEHLSGVVANGDLEAEFINVESEHSAMSACIGMSASGARTYTATSSQGLALMHEILFIASAMRFPIVMTVANRALSGPLSIWNDHGDIMAARDIGWIQVFVENGQEAFDHTIMAFKIAENPKVLLPTIVNMDGFILSHVVEALEMVDQETVDNFLPPYSPRHRLDPKNPVTMGAFAMPEIYTEVKMNHQATLTNSYEHIVSVWDEWARLTGRSYNPVESYRTEDAKILLLTMGCLSEVAKIAVDELREADLPVGLLRLRLWRPFPFKDLRDAVGDAELLIVCDRAISLGGPGGPVMSEVRSALYGQATRPQIQGYIVGLGGRDVPPEAFKDIVNKAQAEMAQGTGPEFHLYGVRE</sequence>
<feature type="domain" description="Pyruvate flavodoxin/ferredoxin oxidoreductase pyrimidine binding" evidence="2">
    <location>
        <begin position="33"/>
        <end position="251"/>
    </location>
</feature>
<keyword evidence="4" id="KW-0670">Pyruvate</keyword>
<dbReference type="SUPFAM" id="SSF52922">
    <property type="entry name" value="TK C-terminal domain-like"/>
    <property type="match status" value="1"/>
</dbReference>
<feature type="domain" description="Pyruvate:ferredoxin oxidoreductase core" evidence="3">
    <location>
        <begin position="276"/>
        <end position="378"/>
    </location>
</feature>
<keyword evidence="1" id="KW-0560">Oxidoreductase</keyword>
<evidence type="ECO:0000256" key="1">
    <source>
        <dbReference type="ARBA" id="ARBA00023002"/>
    </source>
</evidence>
<proteinExistence type="predicted"/>
<protein>
    <submittedName>
        <fullName evidence="4">Pyruvate ferredoxin oxidoreductase</fullName>
    </submittedName>
</protein>
<dbReference type="GO" id="GO:0019752">
    <property type="term" value="P:carboxylic acid metabolic process"/>
    <property type="evidence" value="ECO:0007669"/>
    <property type="project" value="UniProtKB-ARBA"/>
</dbReference>
<dbReference type="PANTHER" id="PTHR32154">
    <property type="entry name" value="PYRUVATE-FLAVODOXIN OXIDOREDUCTASE-RELATED"/>
    <property type="match status" value="1"/>
</dbReference>
<dbReference type="InterPro" id="IPR033412">
    <property type="entry name" value="PFOR_II"/>
</dbReference>
<organism evidence="4">
    <name type="scientific">Desulfobacca acetoxidans</name>
    <dbReference type="NCBI Taxonomy" id="60893"/>
    <lineage>
        <taxon>Bacteria</taxon>
        <taxon>Pseudomonadati</taxon>
        <taxon>Thermodesulfobacteriota</taxon>
        <taxon>Desulfobaccia</taxon>
        <taxon>Desulfobaccales</taxon>
        <taxon>Desulfobaccaceae</taxon>
        <taxon>Desulfobacca</taxon>
    </lineage>
</organism>
<dbReference type="GO" id="GO:0016903">
    <property type="term" value="F:oxidoreductase activity, acting on the aldehyde or oxo group of donors"/>
    <property type="evidence" value="ECO:0007669"/>
    <property type="project" value="UniProtKB-ARBA"/>
</dbReference>
<evidence type="ECO:0000259" key="2">
    <source>
        <dbReference type="Pfam" id="PF01855"/>
    </source>
</evidence>
<accession>A0A7V6DQW7</accession>